<dbReference type="Proteomes" id="UP000035083">
    <property type="component" value="Unassembled WGS sequence"/>
</dbReference>
<organism evidence="1 2">
    <name type="scientific">Gordonia sihwensis NBRC 108236</name>
    <dbReference type="NCBI Taxonomy" id="1223544"/>
    <lineage>
        <taxon>Bacteria</taxon>
        <taxon>Bacillati</taxon>
        <taxon>Actinomycetota</taxon>
        <taxon>Actinomycetes</taxon>
        <taxon>Mycobacteriales</taxon>
        <taxon>Gordoniaceae</taxon>
        <taxon>Gordonia</taxon>
    </lineage>
</organism>
<dbReference type="AlphaFoldDB" id="L7LFI2"/>
<protein>
    <submittedName>
        <fullName evidence="1">Uncharacterized protein</fullName>
    </submittedName>
</protein>
<sequence>MRAAALRAEEPDLYLEPDELELAGIPQALGHATNQQLLDEIQQRVDPEAARLFRGEGDAVIITPKFASADDAIEEECWAARRIDEMSQSDYINRASARRCEEPDPEGPENGA</sequence>
<keyword evidence="2" id="KW-1185">Reference proteome</keyword>
<comment type="caution">
    <text evidence="1">The sequence shown here is derived from an EMBL/GenBank/DDBJ whole genome shotgun (WGS) entry which is preliminary data.</text>
</comment>
<reference evidence="1 2" key="1">
    <citation type="submission" date="2012-12" db="EMBL/GenBank/DDBJ databases">
        <title>Whole genome shotgun sequence of Gordonia sihwensis NBRC 108236.</title>
        <authorList>
            <person name="Yoshida I."/>
            <person name="Hosoyama A."/>
            <person name="Tsuchikane K."/>
            <person name="Ando Y."/>
            <person name="Baba S."/>
            <person name="Ohji S."/>
            <person name="Hamada M."/>
            <person name="Tamura T."/>
            <person name="Yamazoe A."/>
            <person name="Yamazaki S."/>
            <person name="Fujita N."/>
        </authorList>
    </citation>
    <scope>NUCLEOTIDE SEQUENCE [LARGE SCALE GENOMIC DNA]</scope>
    <source>
        <strain evidence="1 2">NBRC 108236</strain>
    </source>
</reference>
<accession>L7LFI2</accession>
<name>L7LFI2_9ACTN</name>
<evidence type="ECO:0000313" key="1">
    <source>
        <dbReference type="EMBL" id="GAC59885.1"/>
    </source>
</evidence>
<dbReference type="EMBL" id="BANU01000006">
    <property type="protein sequence ID" value="GAC59885.1"/>
    <property type="molecule type" value="Genomic_DNA"/>
</dbReference>
<proteinExistence type="predicted"/>
<gene>
    <name evidence="1" type="ORF">GSI01S_06_00400</name>
</gene>
<evidence type="ECO:0000313" key="2">
    <source>
        <dbReference type="Proteomes" id="UP000035083"/>
    </source>
</evidence>